<gene>
    <name evidence="1" type="ORF">Enr8_08630</name>
</gene>
<keyword evidence="2" id="KW-1185">Reference proteome</keyword>
<dbReference type="EMBL" id="SJPF01000001">
    <property type="protein sequence ID" value="TWT39167.1"/>
    <property type="molecule type" value="Genomic_DNA"/>
</dbReference>
<accession>A0A5C5VM91</accession>
<evidence type="ECO:0000313" key="2">
    <source>
        <dbReference type="Proteomes" id="UP000318878"/>
    </source>
</evidence>
<reference evidence="1 2" key="1">
    <citation type="submission" date="2019-02" db="EMBL/GenBank/DDBJ databases">
        <title>Deep-cultivation of Planctomycetes and their phenomic and genomic characterization uncovers novel biology.</title>
        <authorList>
            <person name="Wiegand S."/>
            <person name="Jogler M."/>
            <person name="Boedeker C."/>
            <person name="Pinto D."/>
            <person name="Vollmers J."/>
            <person name="Rivas-Marin E."/>
            <person name="Kohn T."/>
            <person name="Peeters S.H."/>
            <person name="Heuer A."/>
            <person name="Rast P."/>
            <person name="Oberbeckmann S."/>
            <person name="Bunk B."/>
            <person name="Jeske O."/>
            <person name="Meyerdierks A."/>
            <person name="Storesund J.E."/>
            <person name="Kallscheuer N."/>
            <person name="Luecker S."/>
            <person name="Lage O.M."/>
            <person name="Pohl T."/>
            <person name="Merkel B.J."/>
            <person name="Hornburger P."/>
            <person name="Mueller R.-W."/>
            <person name="Bruemmer F."/>
            <person name="Labrenz M."/>
            <person name="Spormann A.M."/>
            <person name="Op Den Camp H."/>
            <person name="Overmann J."/>
            <person name="Amann R."/>
            <person name="Jetten M.S.M."/>
            <person name="Mascher T."/>
            <person name="Medema M.H."/>
            <person name="Devos D.P."/>
            <person name="Kaster A.-K."/>
            <person name="Ovreas L."/>
            <person name="Rohde M."/>
            <person name="Galperin M.Y."/>
            <person name="Jogler C."/>
        </authorList>
    </citation>
    <scope>NUCLEOTIDE SEQUENCE [LARGE SCALE GENOMIC DNA]</scope>
    <source>
        <strain evidence="1 2">Enr8</strain>
    </source>
</reference>
<organism evidence="1 2">
    <name type="scientific">Blastopirellula retiformator</name>
    <dbReference type="NCBI Taxonomy" id="2527970"/>
    <lineage>
        <taxon>Bacteria</taxon>
        <taxon>Pseudomonadati</taxon>
        <taxon>Planctomycetota</taxon>
        <taxon>Planctomycetia</taxon>
        <taxon>Pirellulales</taxon>
        <taxon>Pirellulaceae</taxon>
        <taxon>Blastopirellula</taxon>
    </lineage>
</organism>
<name>A0A5C5VM91_9BACT</name>
<dbReference type="Proteomes" id="UP000318878">
    <property type="component" value="Unassembled WGS sequence"/>
</dbReference>
<comment type="caution">
    <text evidence="1">The sequence shown here is derived from an EMBL/GenBank/DDBJ whole genome shotgun (WGS) entry which is preliminary data.</text>
</comment>
<sequence>MPLPIAIGELGHFLEKQVTCRNDSIEYALCSPMLTACGKTTCERAHKEWPLVNSECSSEVGDPISRLPRC</sequence>
<dbReference type="AlphaFoldDB" id="A0A5C5VM91"/>
<proteinExistence type="predicted"/>
<protein>
    <submittedName>
        <fullName evidence="1">Uncharacterized protein</fullName>
    </submittedName>
</protein>
<evidence type="ECO:0000313" key="1">
    <source>
        <dbReference type="EMBL" id="TWT39167.1"/>
    </source>
</evidence>